<sequence length="787" mass="88409">RQQSVGKSGLETLRALAANPKNAANLLDNYLSASYSKDERVRCEVIEYVPPLALFLSGEGSNGDLRSLIISHLLPTIIRSLSDENSQVVKMGESALLSLLEHCLISSQCIEHKVWPAIISRITHKRNAEATIGVITVISKMAPWIGSDLSERLIVPLLEELSQESELGIRRVCASLYRDLCSVVSTEVSESRLVPSFLKLCCDPEWVVRQTCAEVFMSVSCKVTLATRKALLAPAFAKLLVDRVRWVQLSAFQSLGPFITTFAEPSITSLGYNNNGELVLKHRGASFEYKLNSTKVDDKLLNPLFMAFMMEGTNDELEIDFECNNNNKFSEMFDCRLELDDSQNATNSEDKNNEVEDQNFNTWQYWREPLPEIDIESSNEENNGIQNEDQENHTTSSEVKLCSPMNGLDINNDTEEESPTSDEKSDSNDVSSQENQRPESIPCLIPSSSGGQDIVPQELINHFVSMSDPRRDSAPDLAHHCAYNLPAVALTLGKENWDLLKPAYETLAADRQWKVRRIVASSIHELAVIVGEDVATQDLVPVFNGFIKDLDEVRIGALKHLAHFLKLLRPAGRNSFLPRLTEFLMTDYDWNWRFRQELAEQLLQSLGLFTPADTCHHLGPVIMALLLDKVASVRKVALVLVTELVAHVSIDVNLLRSLLAELAEQFAHSNRWNRRQTFALLCSRLIKEGVLSEEMFARDVLPHLLDLSWDPVANVRLAVARAAAQHILPNAYFADRSNPHNEVLMSVLKRLQADKDRDVRYFAVYQPPKSEPVEEPTSINSSSEELY</sequence>
<evidence type="ECO:0000256" key="3">
    <source>
        <dbReference type="SAM" id="MobiDB-lite"/>
    </source>
</evidence>
<dbReference type="EMBL" id="OV725077">
    <property type="protein sequence ID" value="CAH1390720.1"/>
    <property type="molecule type" value="Genomic_DNA"/>
</dbReference>
<evidence type="ECO:0000313" key="4">
    <source>
        <dbReference type="EMBL" id="CAH1390720.1"/>
    </source>
</evidence>
<evidence type="ECO:0008006" key="6">
    <source>
        <dbReference type="Google" id="ProtNLM"/>
    </source>
</evidence>
<dbReference type="OrthoDB" id="340346at2759"/>
<gene>
    <name evidence="4" type="ORF">NEZAVI_LOCUS1874</name>
</gene>
<feature type="non-terminal residue" evidence="4">
    <location>
        <position position="1"/>
    </location>
</feature>
<dbReference type="PANTHER" id="PTHR10648">
    <property type="entry name" value="SERINE/THREONINE-PROTEIN PHOSPHATASE PP2A 65 KDA REGULATORY SUBUNIT"/>
    <property type="match status" value="1"/>
</dbReference>
<proteinExistence type="predicted"/>
<dbReference type="GO" id="GO:0005737">
    <property type="term" value="C:cytoplasm"/>
    <property type="evidence" value="ECO:0007669"/>
    <property type="project" value="TreeGrafter"/>
</dbReference>
<dbReference type="Pfam" id="PF02985">
    <property type="entry name" value="HEAT"/>
    <property type="match status" value="1"/>
</dbReference>
<dbReference type="PANTHER" id="PTHR10648:SF1">
    <property type="entry name" value="SERINE_THREONINE-PROTEIN PHOSPHATASE 4 REGULATORY SUBUNIT 1"/>
    <property type="match status" value="1"/>
</dbReference>
<feature type="region of interest" description="Disordered" evidence="3">
    <location>
        <begin position="767"/>
        <end position="787"/>
    </location>
</feature>
<accession>A0A9P0H287</accession>
<evidence type="ECO:0000313" key="5">
    <source>
        <dbReference type="Proteomes" id="UP001152798"/>
    </source>
</evidence>
<dbReference type="AlphaFoldDB" id="A0A9P0H287"/>
<organism evidence="4 5">
    <name type="scientific">Nezara viridula</name>
    <name type="common">Southern green stink bug</name>
    <name type="synonym">Cimex viridulus</name>
    <dbReference type="NCBI Taxonomy" id="85310"/>
    <lineage>
        <taxon>Eukaryota</taxon>
        <taxon>Metazoa</taxon>
        <taxon>Ecdysozoa</taxon>
        <taxon>Arthropoda</taxon>
        <taxon>Hexapoda</taxon>
        <taxon>Insecta</taxon>
        <taxon>Pterygota</taxon>
        <taxon>Neoptera</taxon>
        <taxon>Paraneoptera</taxon>
        <taxon>Hemiptera</taxon>
        <taxon>Heteroptera</taxon>
        <taxon>Panheteroptera</taxon>
        <taxon>Pentatomomorpha</taxon>
        <taxon>Pentatomoidea</taxon>
        <taxon>Pentatomidae</taxon>
        <taxon>Pentatominae</taxon>
        <taxon>Nezara</taxon>
    </lineage>
</organism>
<evidence type="ECO:0000256" key="2">
    <source>
        <dbReference type="PROSITE-ProRule" id="PRU00103"/>
    </source>
</evidence>
<evidence type="ECO:0000256" key="1">
    <source>
        <dbReference type="ARBA" id="ARBA00022737"/>
    </source>
</evidence>
<dbReference type="InterPro" id="IPR011989">
    <property type="entry name" value="ARM-like"/>
</dbReference>
<dbReference type="PROSITE" id="PS50077">
    <property type="entry name" value="HEAT_REPEAT"/>
    <property type="match status" value="1"/>
</dbReference>
<keyword evidence="5" id="KW-1185">Reference proteome</keyword>
<dbReference type="InterPro" id="IPR000357">
    <property type="entry name" value="HEAT"/>
</dbReference>
<dbReference type="SUPFAM" id="SSF48371">
    <property type="entry name" value="ARM repeat"/>
    <property type="match status" value="1"/>
</dbReference>
<dbReference type="Proteomes" id="UP001152798">
    <property type="component" value="Chromosome 1"/>
</dbReference>
<dbReference type="InterPro" id="IPR021133">
    <property type="entry name" value="HEAT_type_2"/>
</dbReference>
<feature type="repeat" description="HEAT" evidence="2">
    <location>
        <begin position="500"/>
        <end position="538"/>
    </location>
</feature>
<reference evidence="4" key="1">
    <citation type="submission" date="2022-01" db="EMBL/GenBank/DDBJ databases">
        <authorList>
            <person name="King R."/>
        </authorList>
    </citation>
    <scope>NUCLEOTIDE SEQUENCE</scope>
</reference>
<name>A0A9P0H287_NEZVI</name>
<feature type="compositionally biased region" description="Polar residues" evidence="3">
    <location>
        <begin position="777"/>
        <end position="787"/>
    </location>
</feature>
<protein>
    <recommendedName>
        <fullName evidence="6">Serine/threonine-protein phosphatase 4 regulatory subunit 1</fullName>
    </recommendedName>
</protein>
<dbReference type="GO" id="GO:0019888">
    <property type="term" value="F:protein phosphatase regulator activity"/>
    <property type="evidence" value="ECO:0007669"/>
    <property type="project" value="TreeGrafter"/>
</dbReference>
<dbReference type="InterPro" id="IPR051023">
    <property type="entry name" value="PP2A_Regulatory_Subunit_A"/>
</dbReference>
<dbReference type="Gene3D" id="1.25.10.10">
    <property type="entry name" value="Leucine-rich Repeat Variant"/>
    <property type="match status" value="2"/>
</dbReference>
<feature type="region of interest" description="Disordered" evidence="3">
    <location>
        <begin position="380"/>
        <end position="450"/>
    </location>
</feature>
<dbReference type="InterPro" id="IPR016024">
    <property type="entry name" value="ARM-type_fold"/>
</dbReference>
<keyword evidence="1" id="KW-0677">Repeat</keyword>